<proteinExistence type="predicted"/>
<evidence type="ECO:0000313" key="3">
    <source>
        <dbReference type="Proteomes" id="UP001165120"/>
    </source>
</evidence>
<protein>
    <submittedName>
        <fullName evidence="2">Unnamed protein product</fullName>
    </submittedName>
</protein>
<comment type="caution">
    <text evidence="2">The sequence shown here is derived from an EMBL/GenBank/DDBJ whole genome shotgun (WGS) entry which is preliminary data.</text>
</comment>
<reference evidence="2" key="1">
    <citation type="submission" date="2023-04" db="EMBL/GenBank/DDBJ databases">
        <title>Candida boidinii NBRC 10035.</title>
        <authorList>
            <person name="Ichikawa N."/>
            <person name="Sato H."/>
            <person name="Tonouchi N."/>
        </authorList>
    </citation>
    <scope>NUCLEOTIDE SEQUENCE</scope>
    <source>
        <strain evidence="2">NBRC 10035</strain>
    </source>
</reference>
<evidence type="ECO:0000313" key="2">
    <source>
        <dbReference type="EMBL" id="GME80798.1"/>
    </source>
</evidence>
<gene>
    <name evidence="2" type="ORF">Cboi02_000647300</name>
</gene>
<feature type="region of interest" description="Disordered" evidence="1">
    <location>
        <begin position="33"/>
        <end position="64"/>
    </location>
</feature>
<accession>A0A9W6T650</accession>
<dbReference type="Proteomes" id="UP001165120">
    <property type="component" value="Unassembled WGS sequence"/>
</dbReference>
<organism evidence="2 3">
    <name type="scientific">Candida boidinii</name>
    <name type="common">Yeast</name>
    <dbReference type="NCBI Taxonomy" id="5477"/>
    <lineage>
        <taxon>Eukaryota</taxon>
        <taxon>Fungi</taxon>
        <taxon>Dikarya</taxon>
        <taxon>Ascomycota</taxon>
        <taxon>Saccharomycotina</taxon>
        <taxon>Pichiomycetes</taxon>
        <taxon>Pichiales</taxon>
        <taxon>Pichiaceae</taxon>
        <taxon>Ogataea</taxon>
        <taxon>Ogataea/Candida clade</taxon>
    </lineage>
</organism>
<keyword evidence="3" id="KW-1185">Reference proteome</keyword>
<evidence type="ECO:0000256" key="1">
    <source>
        <dbReference type="SAM" id="MobiDB-lite"/>
    </source>
</evidence>
<sequence length="92" mass="10400">MLEDEDDDFRSKKAKFNSSDVIDGMADYSMDLEAAPSSPIKRGTELDQSMNYQTTKDSIETGPDTQNILNDLDMDTLPKIEDDVTVSLWIYN</sequence>
<name>A0A9W6T650_CANBO</name>
<feature type="compositionally biased region" description="Polar residues" evidence="1">
    <location>
        <begin position="46"/>
        <end position="56"/>
    </location>
</feature>
<dbReference type="AlphaFoldDB" id="A0A9W6T650"/>
<dbReference type="EMBL" id="BSXN01004204">
    <property type="protein sequence ID" value="GME80798.1"/>
    <property type="molecule type" value="Genomic_DNA"/>
</dbReference>